<protein>
    <submittedName>
        <fullName evidence="7">Aliphatic sulfonate ABC transporter substrate-binding protein</fullName>
    </submittedName>
</protein>
<sequence length="335" mass="35373">MNTIKKTLAGLLSVGLAITALSACSKNEAATQTPKEQGQEVLDVKFGYIADYNGASLAAIIADQGLWEKNGLNVEAIPFTNGPLQIQALGTGDLDYGYIGNGAMWLPASGQASVIMINAVGEADRVIAQPGINSIKDLKGKKVAIPEGTSGDTIVQRALQEAGMSMDDIEKVAMDASTVVSAFASGQVDAAGIWYPLVDTIKAQVPELVELAKNTDFPDLIAPSAFVAGVDPDKEKTTRVLKALREANDWRADNMDEAVKITAKFTGVDADSMKNDAIHAKYYSSADLDKMTEDGTIEGWLQSMNDANVASGKIEGDPVPPSKFYHGEAFVAAGK</sequence>
<feature type="domain" description="SsuA/THI5-like" evidence="6">
    <location>
        <begin position="63"/>
        <end position="257"/>
    </location>
</feature>
<dbReference type="SUPFAM" id="SSF53850">
    <property type="entry name" value="Periplasmic binding protein-like II"/>
    <property type="match status" value="1"/>
</dbReference>
<dbReference type="PROSITE" id="PS51257">
    <property type="entry name" value="PROKAR_LIPOPROTEIN"/>
    <property type="match status" value="1"/>
</dbReference>
<organism evidence="7 8">
    <name type="scientific">Mobiluncus porci</name>
    <dbReference type="NCBI Taxonomy" id="2652278"/>
    <lineage>
        <taxon>Bacteria</taxon>
        <taxon>Bacillati</taxon>
        <taxon>Actinomycetota</taxon>
        <taxon>Actinomycetes</taxon>
        <taxon>Actinomycetales</taxon>
        <taxon>Actinomycetaceae</taxon>
        <taxon>Mobiluncus</taxon>
    </lineage>
</organism>
<evidence type="ECO:0000313" key="8">
    <source>
        <dbReference type="Proteomes" id="UP000442535"/>
    </source>
</evidence>
<gene>
    <name evidence="7" type="ORF">FYJ63_02440</name>
</gene>
<evidence type="ECO:0000256" key="1">
    <source>
        <dbReference type="ARBA" id="ARBA00004418"/>
    </source>
</evidence>
<dbReference type="EMBL" id="VUMY01000003">
    <property type="protein sequence ID" value="MST49116.1"/>
    <property type="molecule type" value="Genomic_DNA"/>
</dbReference>
<evidence type="ECO:0000256" key="2">
    <source>
        <dbReference type="ARBA" id="ARBA00010742"/>
    </source>
</evidence>
<dbReference type="RefSeq" id="WP_154543451.1">
    <property type="nucleotide sequence ID" value="NZ_JAQYQY010000007.1"/>
</dbReference>
<feature type="chain" id="PRO_5039203433" evidence="5">
    <location>
        <begin position="23"/>
        <end position="335"/>
    </location>
</feature>
<comment type="similarity">
    <text evidence="2">Belongs to the bacterial solute-binding protein SsuA/TauA family.</text>
</comment>
<dbReference type="GO" id="GO:0042597">
    <property type="term" value="C:periplasmic space"/>
    <property type="evidence" value="ECO:0007669"/>
    <property type="project" value="UniProtKB-SubCell"/>
</dbReference>
<dbReference type="AlphaFoldDB" id="A0A7K0K0U7"/>
<dbReference type="PANTHER" id="PTHR30024">
    <property type="entry name" value="ALIPHATIC SULFONATES-BINDING PROTEIN-RELATED"/>
    <property type="match status" value="1"/>
</dbReference>
<dbReference type="GO" id="GO:0042626">
    <property type="term" value="F:ATPase-coupled transmembrane transporter activity"/>
    <property type="evidence" value="ECO:0007669"/>
    <property type="project" value="InterPro"/>
</dbReference>
<accession>A0A7K0K0U7</accession>
<dbReference type="InterPro" id="IPR010067">
    <property type="entry name" value="ABC_SsuA_sub-bd"/>
</dbReference>
<evidence type="ECO:0000256" key="3">
    <source>
        <dbReference type="ARBA" id="ARBA00022448"/>
    </source>
</evidence>
<dbReference type="Proteomes" id="UP000442535">
    <property type="component" value="Unassembled WGS sequence"/>
</dbReference>
<comment type="caution">
    <text evidence="7">The sequence shown here is derived from an EMBL/GenBank/DDBJ whole genome shotgun (WGS) entry which is preliminary data.</text>
</comment>
<keyword evidence="4 5" id="KW-0732">Signal</keyword>
<comment type="subcellular location">
    <subcellularLocation>
        <location evidence="1">Periplasm</location>
    </subcellularLocation>
</comment>
<dbReference type="GO" id="GO:0016020">
    <property type="term" value="C:membrane"/>
    <property type="evidence" value="ECO:0007669"/>
    <property type="project" value="InterPro"/>
</dbReference>
<evidence type="ECO:0000259" key="6">
    <source>
        <dbReference type="Pfam" id="PF09084"/>
    </source>
</evidence>
<dbReference type="PANTHER" id="PTHR30024:SF47">
    <property type="entry name" value="TAURINE-BINDING PERIPLASMIC PROTEIN"/>
    <property type="match status" value="1"/>
</dbReference>
<keyword evidence="8" id="KW-1185">Reference proteome</keyword>
<feature type="signal peptide" evidence="5">
    <location>
        <begin position="1"/>
        <end position="22"/>
    </location>
</feature>
<proteinExistence type="inferred from homology"/>
<dbReference type="InterPro" id="IPR015168">
    <property type="entry name" value="SsuA/THI5"/>
</dbReference>
<name>A0A7K0K0U7_9ACTO</name>
<dbReference type="Pfam" id="PF09084">
    <property type="entry name" value="NMT1"/>
    <property type="match status" value="1"/>
</dbReference>
<dbReference type="Gene3D" id="3.40.190.10">
    <property type="entry name" value="Periplasmic binding protein-like II"/>
    <property type="match status" value="2"/>
</dbReference>
<evidence type="ECO:0000256" key="4">
    <source>
        <dbReference type="ARBA" id="ARBA00022729"/>
    </source>
</evidence>
<evidence type="ECO:0000256" key="5">
    <source>
        <dbReference type="SAM" id="SignalP"/>
    </source>
</evidence>
<reference evidence="7 8" key="1">
    <citation type="submission" date="2019-08" db="EMBL/GenBank/DDBJ databases">
        <title>In-depth cultivation of the pig gut microbiome towards novel bacterial diversity and tailored functional studies.</title>
        <authorList>
            <person name="Wylensek D."/>
            <person name="Hitch T.C.A."/>
            <person name="Clavel T."/>
        </authorList>
    </citation>
    <scope>NUCLEOTIDE SEQUENCE [LARGE SCALE GENOMIC DNA]</scope>
    <source>
        <strain evidence="7 8">RF-GAM-744-WT-7</strain>
    </source>
</reference>
<evidence type="ECO:0000313" key="7">
    <source>
        <dbReference type="EMBL" id="MST49116.1"/>
    </source>
</evidence>
<keyword evidence="3" id="KW-0813">Transport</keyword>
<dbReference type="NCBIfam" id="TIGR01728">
    <property type="entry name" value="SsuA_fam"/>
    <property type="match status" value="1"/>
</dbReference>